<reference evidence="2 3" key="1">
    <citation type="journal article" date="2015" name="Stand. Genomic Sci.">
        <title>Genomic Encyclopedia of Bacterial and Archaeal Type Strains, Phase III: the genomes of soil and plant-associated and newly described type strains.</title>
        <authorList>
            <person name="Whitman W.B."/>
            <person name="Woyke T."/>
            <person name="Klenk H.P."/>
            <person name="Zhou Y."/>
            <person name="Lilburn T.G."/>
            <person name="Beck B.J."/>
            <person name="De Vos P."/>
            <person name="Vandamme P."/>
            <person name="Eisen J.A."/>
            <person name="Garrity G."/>
            <person name="Hugenholtz P."/>
            <person name="Kyrpides N.C."/>
        </authorList>
    </citation>
    <scope>NUCLEOTIDE SEQUENCE [LARGE SCALE GENOMIC DNA]</scope>
    <source>
        <strain evidence="2 3">CGMCC 1.7270</strain>
    </source>
</reference>
<proteinExistence type="predicted"/>
<evidence type="ECO:0000313" key="2">
    <source>
        <dbReference type="EMBL" id="TWI14581.1"/>
    </source>
</evidence>
<name>A0A562M4R2_9FLAO</name>
<keyword evidence="3" id="KW-1185">Reference proteome</keyword>
<evidence type="ECO:0000313" key="3">
    <source>
        <dbReference type="Proteomes" id="UP000319848"/>
    </source>
</evidence>
<evidence type="ECO:0000256" key="1">
    <source>
        <dbReference type="SAM" id="Phobius"/>
    </source>
</evidence>
<organism evidence="2 3">
    <name type="scientific">Flavobacterium cauense R2A-7</name>
    <dbReference type="NCBI Taxonomy" id="1341154"/>
    <lineage>
        <taxon>Bacteria</taxon>
        <taxon>Pseudomonadati</taxon>
        <taxon>Bacteroidota</taxon>
        <taxon>Flavobacteriia</taxon>
        <taxon>Flavobacteriales</taxon>
        <taxon>Flavobacteriaceae</taxon>
        <taxon>Flavobacterium</taxon>
    </lineage>
</organism>
<comment type="caution">
    <text evidence="2">The sequence shown here is derived from an EMBL/GenBank/DDBJ whole genome shotgun (WGS) entry which is preliminary data.</text>
</comment>
<dbReference type="AlphaFoldDB" id="A0A562M4R2"/>
<sequence length="91" mass="10934">MRNWNRIVKEINYICTMGLITTIRHFFEKHGFEVSSRFADRLGMRTTSVRLFFIYISFFTVGLWFGVYLTLAFLLRLKDMVYTKRSSVFDL</sequence>
<accession>A0A562M4R2</accession>
<dbReference type="Proteomes" id="UP000319848">
    <property type="component" value="Unassembled WGS sequence"/>
</dbReference>
<dbReference type="EMBL" id="VLKQ01000002">
    <property type="protein sequence ID" value="TWI14581.1"/>
    <property type="molecule type" value="Genomic_DNA"/>
</dbReference>
<keyword evidence="1" id="KW-0812">Transmembrane</keyword>
<dbReference type="STRING" id="1341154.FCR2A7T_17010"/>
<protein>
    <submittedName>
        <fullName evidence="2">Phage shock protein C (PspC) family protein</fullName>
    </submittedName>
</protein>
<gene>
    <name evidence="2" type="ORF">IP98_00542</name>
</gene>
<feature type="transmembrane region" description="Helical" evidence="1">
    <location>
        <begin position="52"/>
        <end position="75"/>
    </location>
</feature>
<keyword evidence="1" id="KW-0472">Membrane</keyword>
<keyword evidence="1" id="KW-1133">Transmembrane helix</keyword>